<sequence>MKLYYSGNHTKIRRLVHRANQLIVSPFYLSELKKYLVAKGKEDKFDLFKGLLDKDQEILVKTYLRIFSGTCIELKHHVIAVNTFRLNKSHRDLLALLTENMYREMDAQLEISNLLNLNSKPEKETFFKEIGAISKSYI</sequence>
<organism evidence="1 2">
    <name type="scientific">Zunongwangia pacifica</name>
    <dbReference type="NCBI Taxonomy" id="2911062"/>
    <lineage>
        <taxon>Bacteria</taxon>
        <taxon>Pseudomonadati</taxon>
        <taxon>Bacteroidota</taxon>
        <taxon>Flavobacteriia</taxon>
        <taxon>Flavobacteriales</taxon>
        <taxon>Flavobacteriaceae</taxon>
        <taxon>Zunongwangia</taxon>
    </lineage>
</organism>
<reference evidence="1" key="1">
    <citation type="submission" date="2022-01" db="EMBL/GenBank/DDBJ databases">
        <title>Genome sequencing of Zunongwangia sp. M21534 genome.</title>
        <authorList>
            <person name="Chen Y."/>
            <person name="Dong C."/>
            <person name="Shao Z."/>
        </authorList>
    </citation>
    <scope>NUCLEOTIDE SEQUENCE</scope>
    <source>
        <strain evidence="1">MCCC M21534</strain>
    </source>
</reference>
<dbReference type="RefSeq" id="WP_249602838.1">
    <property type="nucleotide sequence ID" value="NZ_JAKHSK010000033.1"/>
</dbReference>
<comment type="caution">
    <text evidence="1">The sequence shown here is derived from an EMBL/GenBank/DDBJ whole genome shotgun (WGS) entry which is preliminary data.</text>
</comment>
<keyword evidence="2" id="KW-1185">Reference proteome</keyword>
<gene>
    <name evidence="1" type="ORF">L1967_17730</name>
</gene>
<dbReference type="Proteomes" id="UP001139521">
    <property type="component" value="Unassembled WGS sequence"/>
</dbReference>
<accession>A0A9X1ZVU9</accession>
<dbReference type="EMBL" id="JAKHSK010000033">
    <property type="protein sequence ID" value="MCL6220135.1"/>
    <property type="molecule type" value="Genomic_DNA"/>
</dbReference>
<evidence type="ECO:0000313" key="1">
    <source>
        <dbReference type="EMBL" id="MCL6220135.1"/>
    </source>
</evidence>
<name>A0A9X1ZVU9_9FLAO</name>
<protein>
    <submittedName>
        <fullName evidence="1">Uncharacterized protein</fullName>
    </submittedName>
</protein>
<evidence type="ECO:0000313" key="2">
    <source>
        <dbReference type="Proteomes" id="UP001139521"/>
    </source>
</evidence>
<dbReference type="AlphaFoldDB" id="A0A9X1ZVU9"/>
<proteinExistence type="predicted"/>